<accession>A0A139SV74</accession>
<keyword evidence="1" id="KW-0805">Transcription regulation</keyword>
<dbReference type="PROSITE" id="PS01124">
    <property type="entry name" value="HTH_ARAC_FAMILY_2"/>
    <property type="match status" value="1"/>
</dbReference>
<dbReference type="GO" id="GO:0003700">
    <property type="term" value="F:DNA-binding transcription factor activity"/>
    <property type="evidence" value="ECO:0007669"/>
    <property type="project" value="InterPro"/>
</dbReference>
<evidence type="ECO:0000256" key="1">
    <source>
        <dbReference type="ARBA" id="ARBA00023015"/>
    </source>
</evidence>
<evidence type="ECO:0000313" key="5">
    <source>
        <dbReference type="Proteomes" id="UP000072660"/>
    </source>
</evidence>
<dbReference type="InterPro" id="IPR053142">
    <property type="entry name" value="PchR_regulatory_protein"/>
</dbReference>
<dbReference type="Proteomes" id="UP000072660">
    <property type="component" value="Unassembled WGS sequence"/>
</dbReference>
<dbReference type="InterPro" id="IPR009057">
    <property type="entry name" value="Homeodomain-like_sf"/>
</dbReference>
<comment type="caution">
    <text evidence="4">The sequence shown here is derived from an EMBL/GenBank/DDBJ whole genome shotgun (WGS) entry which is preliminary data.</text>
</comment>
<dbReference type="GO" id="GO:0043565">
    <property type="term" value="F:sequence-specific DNA binding"/>
    <property type="evidence" value="ECO:0007669"/>
    <property type="project" value="InterPro"/>
</dbReference>
<gene>
    <name evidence="4" type="ORF">AXE65_01725</name>
</gene>
<feature type="domain" description="HTH araC/xylS-type" evidence="3">
    <location>
        <begin position="202"/>
        <end position="299"/>
    </location>
</feature>
<evidence type="ECO:0000256" key="2">
    <source>
        <dbReference type="ARBA" id="ARBA00023163"/>
    </source>
</evidence>
<name>A0A139SV74_9GAMM</name>
<dbReference type="AlphaFoldDB" id="A0A139SV74"/>
<dbReference type="SUPFAM" id="SSF46689">
    <property type="entry name" value="Homeodomain-like"/>
    <property type="match status" value="2"/>
</dbReference>
<dbReference type="Gene3D" id="1.10.10.60">
    <property type="entry name" value="Homeodomain-like"/>
    <property type="match status" value="1"/>
</dbReference>
<evidence type="ECO:0000259" key="3">
    <source>
        <dbReference type="PROSITE" id="PS01124"/>
    </source>
</evidence>
<proteinExistence type="predicted"/>
<dbReference type="EMBL" id="LSZO01000144">
    <property type="protein sequence ID" value="KXU38361.1"/>
    <property type="molecule type" value="Genomic_DNA"/>
</dbReference>
<dbReference type="Pfam" id="PF12833">
    <property type="entry name" value="HTH_18"/>
    <property type="match status" value="1"/>
</dbReference>
<sequence>MRLHLPDELGNCYTEHLELEPGLSLGRLHYHPTRALIEESTGPHVGRVMVVTLGLCGASGYLGEDASTLRFQAGHTTITAFRAIRGERRYDRAQAVSQLRLVINEDALHKYVGRERAASILTGAGLHHLSFHPSSHTSMAHAAALTRYMQPGANAHNSGENGRRLDLHIHALSLLAEQFNRLSPAAPIAANRLSAYDIDRIERARDLMAEQLHRPLTHAYLAAAVGINEHKLKEGFRILYNATPMTLLLELRMRKAYTLLESGQQVAQAGWQVGYKYPNNFSVAFTRYFGRSPKSIFGRRCG</sequence>
<evidence type="ECO:0000313" key="4">
    <source>
        <dbReference type="EMBL" id="KXU38361.1"/>
    </source>
</evidence>
<reference evidence="4 5" key="1">
    <citation type="submission" date="2016-02" db="EMBL/GenBank/DDBJ databases">
        <authorList>
            <person name="Wen L."/>
            <person name="He K."/>
            <person name="Yang H."/>
        </authorList>
    </citation>
    <scope>NUCLEOTIDE SEQUENCE [LARGE SCALE GENOMIC DNA]</scope>
    <source>
        <strain evidence="4 5">CV58</strain>
    </source>
</reference>
<dbReference type="SMART" id="SM00342">
    <property type="entry name" value="HTH_ARAC"/>
    <property type="match status" value="1"/>
</dbReference>
<organism evidence="4 5">
    <name type="scientific">Ventosimonas gracilis</name>
    <dbReference type="NCBI Taxonomy" id="1680762"/>
    <lineage>
        <taxon>Bacteria</taxon>
        <taxon>Pseudomonadati</taxon>
        <taxon>Pseudomonadota</taxon>
        <taxon>Gammaproteobacteria</taxon>
        <taxon>Pseudomonadales</taxon>
        <taxon>Ventosimonadaceae</taxon>
        <taxon>Ventosimonas</taxon>
    </lineage>
</organism>
<dbReference type="PANTHER" id="PTHR47893">
    <property type="entry name" value="REGULATORY PROTEIN PCHR"/>
    <property type="match status" value="1"/>
</dbReference>
<keyword evidence="2" id="KW-0804">Transcription</keyword>
<keyword evidence="5" id="KW-1185">Reference proteome</keyword>
<dbReference type="PANTHER" id="PTHR47893:SF1">
    <property type="entry name" value="REGULATORY PROTEIN PCHR"/>
    <property type="match status" value="1"/>
</dbReference>
<dbReference type="InterPro" id="IPR018060">
    <property type="entry name" value="HTH_AraC"/>
</dbReference>
<protein>
    <submittedName>
        <fullName evidence="4">AraC family transcriptional regulator</fullName>
    </submittedName>
</protein>